<name>A0A6V8IC31_9PROT</name>
<dbReference type="AlphaFoldDB" id="A0A6V8IC31"/>
<dbReference type="EMBL" id="BLJP01000020">
    <property type="protein sequence ID" value="GFE94794.1"/>
    <property type="molecule type" value="Genomic_DNA"/>
</dbReference>
<evidence type="ECO:0008006" key="3">
    <source>
        <dbReference type="Google" id="ProtNLM"/>
    </source>
</evidence>
<proteinExistence type="predicted"/>
<gene>
    <name evidence="1" type="ORF">DmAi_28530</name>
</gene>
<keyword evidence="2" id="KW-1185">Reference proteome</keyword>
<comment type="caution">
    <text evidence="1">The sequence shown here is derived from an EMBL/GenBank/DDBJ whole genome shotgun (WGS) entry which is preliminary data.</text>
</comment>
<sequence>MARAAIEWSHTMDVQLRHFDRCGLSIKRQARRLGLSERSIYTRRKQLQLDRQKSKKI</sequence>
<protein>
    <recommendedName>
        <fullName evidence="3">DNA binding HTH domain-containing protein</fullName>
    </recommendedName>
</protein>
<dbReference type="RefSeq" id="WP_157762973.1">
    <property type="nucleotide sequence ID" value="NZ_BLJP01000020.1"/>
</dbReference>
<evidence type="ECO:0000313" key="1">
    <source>
        <dbReference type="EMBL" id="GFE94794.1"/>
    </source>
</evidence>
<dbReference type="Proteomes" id="UP000548726">
    <property type="component" value="Unassembled WGS sequence"/>
</dbReference>
<evidence type="ECO:0000313" key="2">
    <source>
        <dbReference type="Proteomes" id="UP000548726"/>
    </source>
</evidence>
<reference evidence="1 2" key="1">
    <citation type="journal article" date="2020" name="Cell Rep.">
        <title>Local necrotic cells trigger systemic immune activation via gut microbiome dysbiosis in Drosophila.</title>
        <authorList>
            <person name="Kosakamoto H."/>
            <person name="Yamauchi T."/>
            <person name="Akuzawa-Tokita Y."/>
            <person name="Nishimura K."/>
            <person name="Soga T."/>
            <person name="Murakami T."/>
            <person name="Mori H."/>
            <person name="Yamamoto K."/>
            <person name="Miyazaki R."/>
            <person name="Koto A."/>
            <person name="Miura M."/>
            <person name="Obata F."/>
        </authorList>
    </citation>
    <scope>NUCLEOTIDE SEQUENCE [LARGE SCALE GENOMIC DNA]</scope>
    <source>
        <strain evidence="1 2">Ai</strain>
    </source>
</reference>
<organism evidence="1 2">
    <name type="scientific">Acetobacter persici</name>
    <dbReference type="NCBI Taxonomy" id="1076596"/>
    <lineage>
        <taxon>Bacteria</taxon>
        <taxon>Pseudomonadati</taxon>
        <taxon>Pseudomonadota</taxon>
        <taxon>Alphaproteobacteria</taxon>
        <taxon>Acetobacterales</taxon>
        <taxon>Acetobacteraceae</taxon>
        <taxon>Acetobacter</taxon>
    </lineage>
</organism>
<accession>A0A6V8IC31</accession>